<accession>A0ABP4XX15</accession>
<evidence type="ECO:0000313" key="3">
    <source>
        <dbReference type="Proteomes" id="UP001500218"/>
    </source>
</evidence>
<feature type="transmembrane region" description="Helical" evidence="1">
    <location>
        <begin position="84"/>
        <end position="109"/>
    </location>
</feature>
<evidence type="ECO:0000313" key="2">
    <source>
        <dbReference type="EMBL" id="GAA1794699.1"/>
    </source>
</evidence>
<reference evidence="3" key="1">
    <citation type="journal article" date="2019" name="Int. J. Syst. Evol. Microbiol.">
        <title>The Global Catalogue of Microorganisms (GCM) 10K type strain sequencing project: providing services to taxonomists for standard genome sequencing and annotation.</title>
        <authorList>
            <consortium name="The Broad Institute Genomics Platform"/>
            <consortium name="The Broad Institute Genome Sequencing Center for Infectious Disease"/>
            <person name="Wu L."/>
            <person name="Ma J."/>
        </authorList>
    </citation>
    <scope>NUCLEOTIDE SEQUENCE [LARGE SCALE GENOMIC DNA]</scope>
    <source>
        <strain evidence="3">JCM 13250</strain>
    </source>
</reference>
<feature type="transmembrane region" description="Helical" evidence="1">
    <location>
        <begin position="12"/>
        <end position="34"/>
    </location>
</feature>
<comment type="caution">
    <text evidence="2">The sequence shown here is derived from an EMBL/GenBank/DDBJ whole genome shotgun (WGS) entry which is preliminary data.</text>
</comment>
<evidence type="ECO:0000256" key="1">
    <source>
        <dbReference type="SAM" id="Phobius"/>
    </source>
</evidence>
<proteinExistence type="predicted"/>
<name>A0ABP4XX15_9ACTN</name>
<feature type="transmembrane region" description="Helical" evidence="1">
    <location>
        <begin position="149"/>
        <end position="169"/>
    </location>
</feature>
<evidence type="ECO:0008006" key="4">
    <source>
        <dbReference type="Google" id="ProtNLM"/>
    </source>
</evidence>
<keyword evidence="3" id="KW-1185">Reference proteome</keyword>
<protein>
    <recommendedName>
        <fullName evidence="4">ABC transporter</fullName>
    </recommendedName>
</protein>
<dbReference type="RefSeq" id="WP_344127821.1">
    <property type="nucleotide sequence ID" value="NZ_BAAALT010000037.1"/>
</dbReference>
<gene>
    <name evidence="2" type="ORF">GCM10009682_15550</name>
</gene>
<dbReference type="EMBL" id="BAAALT010000037">
    <property type="protein sequence ID" value="GAA1794699.1"/>
    <property type="molecule type" value="Genomic_DNA"/>
</dbReference>
<sequence length="218" mass="22373">MTALVRYSLSMLVRSQGYIAPFVLFGSAVVVLTTNDFGPIAGTYSACALIQFVCMLWFTVAIVNTEDRTQRSLTVVAAGGQRRVLVANVLAATVVCVGLSAVGLVYPIYAGTHDVAPADLAVGALAQLTCGFAGTAAGLLCSRLVIPKAGYAVFASLAAIGVMTMVRPVPPVGPVMALLSSATAPDRMLGPVAAMGALSVVMLVASVLVAELIVRQQD</sequence>
<dbReference type="Proteomes" id="UP001500218">
    <property type="component" value="Unassembled WGS sequence"/>
</dbReference>
<keyword evidence="1" id="KW-1133">Transmembrane helix</keyword>
<feature type="transmembrane region" description="Helical" evidence="1">
    <location>
        <begin position="189"/>
        <end position="214"/>
    </location>
</feature>
<organism evidence="2 3">
    <name type="scientific">Luedemannella flava</name>
    <dbReference type="NCBI Taxonomy" id="349316"/>
    <lineage>
        <taxon>Bacteria</taxon>
        <taxon>Bacillati</taxon>
        <taxon>Actinomycetota</taxon>
        <taxon>Actinomycetes</taxon>
        <taxon>Micromonosporales</taxon>
        <taxon>Micromonosporaceae</taxon>
        <taxon>Luedemannella</taxon>
    </lineage>
</organism>
<feature type="transmembrane region" description="Helical" evidence="1">
    <location>
        <begin position="121"/>
        <end position="142"/>
    </location>
</feature>
<keyword evidence="1" id="KW-0812">Transmembrane</keyword>
<keyword evidence="1" id="KW-0472">Membrane</keyword>
<feature type="transmembrane region" description="Helical" evidence="1">
    <location>
        <begin position="40"/>
        <end position="63"/>
    </location>
</feature>